<keyword evidence="1" id="KW-0472">Membrane</keyword>
<dbReference type="OrthoDB" id="7822309at2"/>
<proteinExistence type="predicted"/>
<gene>
    <name evidence="2" type="ORF">DI396_03645</name>
</gene>
<dbReference type="Proteomes" id="UP000248012">
    <property type="component" value="Unassembled WGS sequence"/>
</dbReference>
<dbReference type="AlphaFoldDB" id="A0A2V4NGG2"/>
<keyword evidence="1" id="KW-0812">Transmembrane</keyword>
<dbReference type="RefSeq" id="WP_110794726.1">
    <property type="nucleotide sequence ID" value="NZ_KZ826481.1"/>
</dbReference>
<organism evidence="2 3">
    <name type="scientific">Litorivita pollutaquae</name>
    <dbReference type="NCBI Taxonomy" id="2200892"/>
    <lineage>
        <taxon>Bacteria</taxon>
        <taxon>Pseudomonadati</taxon>
        <taxon>Pseudomonadota</taxon>
        <taxon>Alphaproteobacteria</taxon>
        <taxon>Rhodobacterales</taxon>
        <taxon>Paracoccaceae</taxon>
        <taxon>Litorivita</taxon>
    </lineage>
</organism>
<sequence length="341" mass="36352">MTALKKFDRIEAAGLWRENPQAQRTEVIVSIGDATLVLTDLRDVALAHWSLPAVMRANPGQVPAIFHPDGAPEETLELGDDAIEMIEAIEILRSAIARRRPRPGRLRLMATVSLFAAIGALGVFWLPEASLQHALKVVPQVKRAEIGAALLSNIRRVAGAPCAAPQSVDALARLAARLPSPNGSGKLVVVRSGIEISTHLPGGTVILGRGLVEDYDQPDVVAGYIIAERLRGEMTDPLEPLLRDAGLVSTFRLLLTGALSDAALSDYAETLLRSPPVALPDATLLAGFKAWSVRATPYAMAVDITGETTAGLIENDPYRIEAPAPVITDGDWLRVQVICGG</sequence>
<evidence type="ECO:0000256" key="1">
    <source>
        <dbReference type="SAM" id="Phobius"/>
    </source>
</evidence>
<reference evidence="2 3" key="1">
    <citation type="submission" date="2018-05" db="EMBL/GenBank/DDBJ databases">
        <title>Oceanovita maritima gen. nov., sp. nov., a marine bacterium in the family Rhodobacteraceae isolated from surface seawater of Lundu port Xiamen, China.</title>
        <authorList>
            <person name="Hetharua B.H."/>
            <person name="Min D."/>
            <person name="Liao H."/>
            <person name="Tian Y."/>
        </authorList>
    </citation>
    <scope>NUCLEOTIDE SEQUENCE [LARGE SCALE GENOMIC DNA]</scope>
    <source>
        <strain evidence="2 3">FSX-11</strain>
    </source>
</reference>
<protein>
    <submittedName>
        <fullName evidence="2">Uncharacterized protein</fullName>
    </submittedName>
</protein>
<accession>A0A2V4NGG2</accession>
<evidence type="ECO:0000313" key="2">
    <source>
        <dbReference type="EMBL" id="PYC49150.1"/>
    </source>
</evidence>
<name>A0A2V4NGG2_9RHOB</name>
<keyword evidence="3" id="KW-1185">Reference proteome</keyword>
<evidence type="ECO:0000313" key="3">
    <source>
        <dbReference type="Proteomes" id="UP000248012"/>
    </source>
</evidence>
<feature type="transmembrane region" description="Helical" evidence="1">
    <location>
        <begin position="108"/>
        <end position="126"/>
    </location>
</feature>
<keyword evidence="1" id="KW-1133">Transmembrane helix</keyword>
<comment type="caution">
    <text evidence="2">The sequence shown here is derived from an EMBL/GenBank/DDBJ whole genome shotgun (WGS) entry which is preliminary data.</text>
</comment>
<dbReference type="EMBL" id="QFVT01000002">
    <property type="protein sequence ID" value="PYC49150.1"/>
    <property type="molecule type" value="Genomic_DNA"/>
</dbReference>